<dbReference type="AlphaFoldDB" id="A0A316AE28"/>
<name>A0A316AE28_9ACTN</name>
<evidence type="ECO:0000313" key="4">
    <source>
        <dbReference type="EMBL" id="PWJ55134.1"/>
    </source>
</evidence>
<dbReference type="GO" id="GO:0003677">
    <property type="term" value="F:DNA binding"/>
    <property type="evidence" value="ECO:0007669"/>
    <property type="project" value="InterPro"/>
</dbReference>
<dbReference type="SUPFAM" id="SSF47413">
    <property type="entry name" value="lambda repressor-like DNA-binding domains"/>
    <property type="match status" value="1"/>
</dbReference>
<comment type="caution">
    <text evidence="4">The sequence shown here is derived from an EMBL/GenBank/DDBJ whole genome shotgun (WGS) entry which is preliminary data.</text>
</comment>
<evidence type="ECO:0000256" key="1">
    <source>
        <dbReference type="SAM" id="MobiDB-lite"/>
    </source>
</evidence>
<keyword evidence="5" id="KW-1185">Reference proteome</keyword>
<keyword evidence="2" id="KW-0472">Membrane</keyword>
<dbReference type="SMART" id="SM00530">
    <property type="entry name" value="HTH_XRE"/>
    <property type="match status" value="1"/>
</dbReference>
<feature type="region of interest" description="Disordered" evidence="1">
    <location>
        <begin position="84"/>
        <end position="113"/>
    </location>
</feature>
<feature type="transmembrane region" description="Helical" evidence="2">
    <location>
        <begin position="128"/>
        <end position="155"/>
    </location>
</feature>
<dbReference type="EMBL" id="QGDQ01000004">
    <property type="protein sequence ID" value="PWJ55134.1"/>
    <property type="molecule type" value="Genomic_DNA"/>
</dbReference>
<feature type="region of interest" description="Disordered" evidence="1">
    <location>
        <begin position="34"/>
        <end position="60"/>
    </location>
</feature>
<sequence length="161" mass="17017">MVGRPERELLDDGSALVALALALRELRRTAGSPSYREMGQRVHRSPTTLSEAAGGERQPTWDTVHAYVTACGGSPDDWRERWEAAARRAAPAPAATVSPPAPAPEPASAPVDDRGAAIAERRPRAPRWWWVLVVVAAAFLGLGLGVGLALGGALARSGRAR</sequence>
<feature type="compositionally biased region" description="Low complexity" evidence="1">
    <location>
        <begin position="87"/>
        <end position="98"/>
    </location>
</feature>
<feature type="domain" description="HTH cro/C1-type" evidence="3">
    <location>
        <begin position="22"/>
        <end position="78"/>
    </location>
</feature>
<organism evidence="4 5">
    <name type="scientific">Quadrisphaera granulorum</name>
    <dbReference type="NCBI Taxonomy" id="317664"/>
    <lineage>
        <taxon>Bacteria</taxon>
        <taxon>Bacillati</taxon>
        <taxon>Actinomycetota</taxon>
        <taxon>Actinomycetes</taxon>
        <taxon>Kineosporiales</taxon>
        <taxon>Kineosporiaceae</taxon>
        <taxon>Quadrisphaera</taxon>
    </lineage>
</organism>
<dbReference type="InterPro" id="IPR010982">
    <property type="entry name" value="Lambda_DNA-bd_dom_sf"/>
</dbReference>
<dbReference type="Gene3D" id="1.10.260.40">
    <property type="entry name" value="lambda repressor-like DNA-binding domains"/>
    <property type="match status" value="1"/>
</dbReference>
<gene>
    <name evidence="4" type="ORF">BXY45_10455</name>
</gene>
<proteinExistence type="predicted"/>
<evidence type="ECO:0000259" key="3">
    <source>
        <dbReference type="SMART" id="SM00530"/>
    </source>
</evidence>
<dbReference type="RefSeq" id="WP_211319238.1">
    <property type="nucleotide sequence ID" value="NZ_QGDQ01000004.1"/>
</dbReference>
<keyword evidence="2" id="KW-0812">Transmembrane</keyword>
<evidence type="ECO:0000256" key="2">
    <source>
        <dbReference type="SAM" id="Phobius"/>
    </source>
</evidence>
<accession>A0A316AE28</accession>
<dbReference type="InterPro" id="IPR001387">
    <property type="entry name" value="Cro/C1-type_HTH"/>
</dbReference>
<protein>
    <submittedName>
        <fullName evidence="4">Helix-turn-helix protein</fullName>
    </submittedName>
</protein>
<evidence type="ECO:0000313" key="5">
    <source>
        <dbReference type="Proteomes" id="UP000245469"/>
    </source>
</evidence>
<dbReference type="Pfam" id="PF13560">
    <property type="entry name" value="HTH_31"/>
    <property type="match status" value="1"/>
</dbReference>
<keyword evidence="2" id="KW-1133">Transmembrane helix</keyword>
<dbReference type="Proteomes" id="UP000245469">
    <property type="component" value="Unassembled WGS sequence"/>
</dbReference>
<reference evidence="4 5" key="1">
    <citation type="submission" date="2018-03" db="EMBL/GenBank/DDBJ databases">
        <title>Genomic Encyclopedia of Archaeal and Bacterial Type Strains, Phase II (KMG-II): from individual species to whole genera.</title>
        <authorList>
            <person name="Goeker M."/>
        </authorList>
    </citation>
    <scope>NUCLEOTIDE SEQUENCE [LARGE SCALE GENOMIC DNA]</scope>
    <source>
        <strain evidence="4 5">DSM 44889</strain>
    </source>
</reference>